<name>A0ABD3GB03_9MARC</name>
<dbReference type="EMBL" id="JBJQOH010000008">
    <property type="protein sequence ID" value="KAL3676335.1"/>
    <property type="molecule type" value="Genomic_DNA"/>
</dbReference>
<feature type="chain" id="PRO_5044874469" evidence="2">
    <location>
        <begin position="24"/>
        <end position="193"/>
    </location>
</feature>
<dbReference type="AlphaFoldDB" id="A0ABD3GB03"/>
<organism evidence="3 4">
    <name type="scientific">Riccia sorocarpa</name>
    <dbReference type="NCBI Taxonomy" id="122646"/>
    <lineage>
        <taxon>Eukaryota</taxon>
        <taxon>Viridiplantae</taxon>
        <taxon>Streptophyta</taxon>
        <taxon>Embryophyta</taxon>
        <taxon>Marchantiophyta</taxon>
        <taxon>Marchantiopsida</taxon>
        <taxon>Marchantiidae</taxon>
        <taxon>Marchantiales</taxon>
        <taxon>Ricciaceae</taxon>
        <taxon>Riccia</taxon>
    </lineage>
</organism>
<feature type="signal peptide" evidence="2">
    <location>
        <begin position="1"/>
        <end position="23"/>
    </location>
</feature>
<comment type="caution">
    <text evidence="3">The sequence shown here is derived from an EMBL/GenBank/DDBJ whole genome shotgun (WGS) entry which is preliminary data.</text>
</comment>
<accession>A0ABD3GB03</accession>
<feature type="compositionally biased region" description="Polar residues" evidence="1">
    <location>
        <begin position="107"/>
        <end position="118"/>
    </location>
</feature>
<reference evidence="3 4" key="1">
    <citation type="submission" date="2024-09" db="EMBL/GenBank/DDBJ databases">
        <title>Chromosome-scale assembly of Riccia sorocarpa.</title>
        <authorList>
            <person name="Paukszto L."/>
        </authorList>
    </citation>
    <scope>NUCLEOTIDE SEQUENCE [LARGE SCALE GENOMIC DNA]</scope>
    <source>
        <strain evidence="3">LP-2024</strain>
        <tissue evidence="3">Aerial parts of the thallus</tissue>
    </source>
</reference>
<proteinExistence type="predicted"/>
<evidence type="ECO:0000256" key="1">
    <source>
        <dbReference type="SAM" id="MobiDB-lite"/>
    </source>
</evidence>
<protein>
    <submittedName>
        <fullName evidence="3">Uncharacterized protein</fullName>
    </submittedName>
</protein>
<keyword evidence="4" id="KW-1185">Reference proteome</keyword>
<evidence type="ECO:0000313" key="4">
    <source>
        <dbReference type="Proteomes" id="UP001633002"/>
    </source>
</evidence>
<gene>
    <name evidence="3" type="ORF">R1sor_026283</name>
</gene>
<sequence>MKICIRKLLKVLSLAGKPAVIVAAASQLPHHCRRCSSDGTSVTVPAIDSSVLSLDLPDYGGGSVSWLTRETEDPNGRGGRECAGFDRHFAWSLVGREKGLRLEDVTSVGSSEPASNAGGTTGEAIEPSVLTRSTSHQLVPSSLEDESEIATRPRKSGIADNFQCSSVGGIENPRSGLLILPVGREKSSVGGEN</sequence>
<evidence type="ECO:0000313" key="3">
    <source>
        <dbReference type="EMBL" id="KAL3676335.1"/>
    </source>
</evidence>
<feature type="region of interest" description="Disordered" evidence="1">
    <location>
        <begin position="106"/>
        <end position="157"/>
    </location>
</feature>
<evidence type="ECO:0000256" key="2">
    <source>
        <dbReference type="SAM" id="SignalP"/>
    </source>
</evidence>
<keyword evidence="2" id="KW-0732">Signal</keyword>
<feature type="compositionally biased region" description="Polar residues" evidence="1">
    <location>
        <begin position="130"/>
        <end position="140"/>
    </location>
</feature>
<dbReference type="Proteomes" id="UP001633002">
    <property type="component" value="Unassembled WGS sequence"/>
</dbReference>